<reference evidence="2 3" key="1">
    <citation type="submission" date="2024-01" db="EMBL/GenBank/DDBJ databases">
        <title>Unpublished Manusciprt.</title>
        <authorList>
            <person name="Duman M."/>
            <person name="Valdes E.G."/>
            <person name="Ajmi N."/>
            <person name="Altun S."/>
            <person name="Saticioglu I.B."/>
        </authorList>
    </citation>
    <scope>NUCLEOTIDE SEQUENCE [LARGE SCALE GENOMIC DNA]</scope>
    <source>
        <strain evidence="2 3">148P</strain>
    </source>
</reference>
<evidence type="ECO:0000313" key="3">
    <source>
        <dbReference type="Proteomes" id="UP001335100"/>
    </source>
</evidence>
<dbReference type="RefSeq" id="WP_330075032.1">
    <property type="nucleotide sequence ID" value="NZ_JAZDQJ010000013.1"/>
</dbReference>
<dbReference type="InterPro" id="IPR049945">
    <property type="entry name" value="AAA_22"/>
</dbReference>
<dbReference type="Proteomes" id="UP001335100">
    <property type="component" value="Unassembled WGS sequence"/>
</dbReference>
<evidence type="ECO:0000259" key="1">
    <source>
        <dbReference type="Pfam" id="PF13401"/>
    </source>
</evidence>
<dbReference type="InterPro" id="IPR027417">
    <property type="entry name" value="P-loop_NTPase"/>
</dbReference>
<feature type="domain" description="ORC1/DEAH AAA+ ATPase" evidence="1">
    <location>
        <begin position="121"/>
        <end position="273"/>
    </location>
</feature>
<accession>A0ABU7HRT8</accession>
<organism evidence="2 3">
    <name type="scientific">Pseudomonas ulcerans</name>
    <dbReference type="NCBI Taxonomy" id="3115852"/>
    <lineage>
        <taxon>Bacteria</taxon>
        <taxon>Pseudomonadati</taxon>
        <taxon>Pseudomonadota</taxon>
        <taxon>Gammaproteobacteria</taxon>
        <taxon>Pseudomonadales</taxon>
        <taxon>Pseudomonadaceae</taxon>
        <taxon>Pseudomonas</taxon>
    </lineage>
</organism>
<evidence type="ECO:0000313" key="2">
    <source>
        <dbReference type="EMBL" id="MEE1934256.1"/>
    </source>
</evidence>
<keyword evidence="2" id="KW-0547">Nucleotide-binding</keyword>
<comment type="caution">
    <text evidence="2">The sequence shown here is derived from an EMBL/GenBank/DDBJ whole genome shotgun (WGS) entry which is preliminary data.</text>
</comment>
<dbReference type="GO" id="GO:0005524">
    <property type="term" value="F:ATP binding"/>
    <property type="evidence" value="ECO:0007669"/>
    <property type="project" value="UniProtKB-KW"/>
</dbReference>
<keyword evidence="3" id="KW-1185">Reference proteome</keyword>
<dbReference type="Pfam" id="PF13401">
    <property type="entry name" value="AAA_22"/>
    <property type="match status" value="1"/>
</dbReference>
<name>A0ABU7HRT8_9PSED</name>
<protein>
    <submittedName>
        <fullName evidence="2">ATP-binding protein</fullName>
    </submittedName>
</protein>
<dbReference type="EMBL" id="JAZDQJ010000013">
    <property type="protein sequence ID" value="MEE1934256.1"/>
    <property type="molecule type" value="Genomic_DNA"/>
</dbReference>
<dbReference type="Gene3D" id="3.40.50.300">
    <property type="entry name" value="P-loop containing nucleotide triphosphate hydrolases"/>
    <property type="match status" value="1"/>
</dbReference>
<gene>
    <name evidence="2" type="ORF">V0R50_13565</name>
</gene>
<dbReference type="SUPFAM" id="SSF52540">
    <property type="entry name" value="P-loop containing nucleoside triphosphate hydrolases"/>
    <property type="match status" value="1"/>
</dbReference>
<sequence>MNDDGFYTIPEYDCNPFIDNLPRLKTRKAIFKALQFKPEYSESECGYPSHYRKHFVLRLTRFFEPVSRHVELAERLDYILRQGYVGRNPLTHDYIRHLQNDFKRTIQKNVYAENVLRVENTATSFSIIGCSGVGKSKAIEKILHQYPQTITHSEPFRLIQVPWLKLDCPHQGSPRQLCKNFFVSIDKILGTEYDRLYGKTKSSLDEMMVHMAQVANLHALGLLVIDEIQHLRKSKKSVDLSGSDQLLNFLVTLVNTIGVPVVLIGTLSAKSILQKDFRQARRGAGFGSAQWDRYAYDVEWKHIVQRLWKYQWTTSHSPLTPEIERVLYDESQGILDVLVKLVILCQLKVISINEARGQGEEINPELIRRVASDEFKLIQPMIDALRRNDHKAIFQYDDLFDFEEHISGRYSQVEMTSRASESADAPPPETDKLVVLMRMGIPEEEARGILRNLEKSSTPIMPVDMVVDEFGSGISKVQKEENQVPGDLRNAKQLVCESQPSVYHVLKDQGMISCPLKDFKVGT</sequence>
<proteinExistence type="predicted"/>
<keyword evidence="2" id="KW-0067">ATP-binding</keyword>